<proteinExistence type="predicted"/>
<dbReference type="Pfam" id="PF24481">
    <property type="entry name" value="CT398_CC"/>
    <property type="match status" value="1"/>
</dbReference>
<dbReference type="InterPro" id="IPR003743">
    <property type="entry name" value="Zf-RING_7"/>
</dbReference>
<dbReference type="Proteomes" id="UP001501585">
    <property type="component" value="Unassembled WGS sequence"/>
</dbReference>
<evidence type="ECO:0000259" key="2">
    <source>
        <dbReference type="Pfam" id="PF02591"/>
    </source>
</evidence>
<name>A0ABN2SL77_9ACTN</name>
<gene>
    <name evidence="4" type="ORF">GCM10009799_12040</name>
</gene>
<dbReference type="InterPro" id="IPR052376">
    <property type="entry name" value="Oxidative_Scav/Glycosyltrans"/>
</dbReference>
<evidence type="ECO:0000313" key="4">
    <source>
        <dbReference type="EMBL" id="GAA1987998.1"/>
    </source>
</evidence>
<evidence type="ECO:0000259" key="3">
    <source>
        <dbReference type="Pfam" id="PF24481"/>
    </source>
</evidence>
<protein>
    <submittedName>
        <fullName evidence="4">C4-type zinc ribbon domain-containing protein</fullName>
    </submittedName>
</protein>
<feature type="domain" description="CT398-like coiled coil hairpin" evidence="3">
    <location>
        <begin position="14"/>
        <end position="193"/>
    </location>
</feature>
<feature type="domain" description="C4-type zinc ribbon" evidence="2">
    <location>
        <begin position="205"/>
        <end position="239"/>
    </location>
</feature>
<reference evidence="4 5" key="1">
    <citation type="journal article" date="2019" name="Int. J. Syst. Evol. Microbiol.">
        <title>The Global Catalogue of Microorganisms (GCM) 10K type strain sequencing project: providing services to taxonomists for standard genome sequencing and annotation.</title>
        <authorList>
            <consortium name="The Broad Institute Genomics Platform"/>
            <consortium name="The Broad Institute Genome Sequencing Center for Infectious Disease"/>
            <person name="Wu L."/>
            <person name="Ma J."/>
        </authorList>
    </citation>
    <scope>NUCLEOTIDE SEQUENCE [LARGE SCALE GENOMIC DNA]</scope>
    <source>
        <strain evidence="4 5">JCM 15313</strain>
    </source>
</reference>
<dbReference type="PANTHER" id="PTHR39082">
    <property type="entry name" value="PHOSPHOLIPASE C-BETA-2-RELATED"/>
    <property type="match status" value="1"/>
</dbReference>
<accession>A0ABN2SL77</accession>
<dbReference type="RefSeq" id="WP_344160678.1">
    <property type="nucleotide sequence ID" value="NZ_BAAAPC010000004.1"/>
</dbReference>
<feature type="compositionally biased region" description="Basic and acidic residues" evidence="1">
    <location>
        <begin position="62"/>
        <end position="84"/>
    </location>
</feature>
<dbReference type="Pfam" id="PF02591">
    <property type="entry name" value="Zn_ribbon_9"/>
    <property type="match status" value="1"/>
</dbReference>
<sequence length="247" mass="28152">MKAEPAEQKRLLDLQEIDSLLGQLTHRLRTLPEAAEIQRLEARVRELRDQKAVAATKLTDLDREQRKAESDVEQVRARAERDTQRLNAGQVSSPKELERLQSEIGSLQRRQTELEEVVLEVMERREATDAEHVRLQKEIEAAEAELETLEERRSAAVVDIEADRASANDRRRRIVGEIPEDLLALYTKLRDQHDGVGAAMLRYGRCEGCKLALSTAELGEIRQAPADEVQRCEDCRRILIRTTESGL</sequence>
<evidence type="ECO:0000313" key="5">
    <source>
        <dbReference type="Proteomes" id="UP001501585"/>
    </source>
</evidence>
<organism evidence="4 5">
    <name type="scientific">Nocardiopsis rhodophaea</name>
    <dbReference type="NCBI Taxonomy" id="280238"/>
    <lineage>
        <taxon>Bacteria</taxon>
        <taxon>Bacillati</taxon>
        <taxon>Actinomycetota</taxon>
        <taxon>Actinomycetes</taxon>
        <taxon>Streptosporangiales</taxon>
        <taxon>Nocardiopsidaceae</taxon>
        <taxon>Nocardiopsis</taxon>
    </lineage>
</organism>
<evidence type="ECO:0000256" key="1">
    <source>
        <dbReference type="SAM" id="MobiDB-lite"/>
    </source>
</evidence>
<dbReference type="InterPro" id="IPR056003">
    <property type="entry name" value="CT398_CC_hairpin"/>
</dbReference>
<feature type="region of interest" description="Disordered" evidence="1">
    <location>
        <begin position="62"/>
        <end position="97"/>
    </location>
</feature>
<dbReference type="PANTHER" id="PTHR39082:SF1">
    <property type="entry name" value="SCAVENGER RECEPTOR CLASS A MEMBER 3"/>
    <property type="match status" value="1"/>
</dbReference>
<comment type="caution">
    <text evidence="4">The sequence shown here is derived from an EMBL/GenBank/DDBJ whole genome shotgun (WGS) entry which is preliminary data.</text>
</comment>
<dbReference type="Gene3D" id="1.10.287.1490">
    <property type="match status" value="1"/>
</dbReference>
<dbReference type="EMBL" id="BAAAPC010000004">
    <property type="protein sequence ID" value="GAA1987998.1"/>
    <property type="molecule type" value="Genomic_DNA"/>
</dbReference>
<keyword evidence="5" id="KW-1185">Reference proteome</keyword>